<proteinExistence type="inferred from homology"/>
<accession>A0A316VKW0</accession>
<keyword evidence="1" id="KW-0853">WD repeat</keyword>
<evidence type="ECO:0000256" key="3">
    <source>
        <dbReference type="ARBA" id="ARBA00037931"/>
    </source>
</evidence>
<dbReference type="PANTHER" id="PTHR19854:SF1">
    <property type="entry name" value="GUANINE NUCLEOTIDE-BINDING PROTEIN SUBUNIT BETA-LIKE PROTEIN 1"/>
    <property type="match status" value="1"/>
</dbReference>
<dbReference type="GeneID" id="37019899"/>
<dbReference type="InterPro" id="IPR001680">
    <property type="entry name" value="WD40_rpt"/>
</dbReference>
<evidence type="ECO:0000313" key="5">
    <source>
        <dbReference type="EMBL" id="PWN36993.1"/>
    </source>
</evidence>
<organism evidence="5 6">
    <name type="scientific">Meira miltonrushii</name>
    <dbReference type="NCBI Taxonomy" id="1280837"/>
    <lineage>
        <taxon>Eukaryota</taxon>
        <taxon>Fungi</taxon>
        <taxon>Dikarya</taxon>
        <taxon>Basidiomycota</taxon>
        <taxon>Ustilaginomycotina</taxon>
        <taxon>Exobasidiomycetes</taxon>
        <taxon>Exobasidiales</taxon>
        <taxon>Brachybasidiaceae</taxon>
        <taxon>Meira</taxon>
    </lineage>
</organism>
<dbReference type="PANTHER" id="PTHR19854">
    <property type="entry name" value="TRANSDUCIN BETA-LIKE 3"/>
    <property type="match status" value="1"/>
</dbReference>
<reference evidence="5 6" key="1">
    <citation type="journal article" date="2018" name="Mol. Biol. Evol.">
        <title>Broad Genomic Sampling Reveals a Smut Pathogenic Ancestry of the Fungal Clade Ustilaginomycotina.</title>
        <authorList>
            <person name="Kijpornyongpan T."/>
            <person name="Mondo S.J."/>
            <person name="Barry K."/>
            <person name="Sandor L."/>
            <person name="Lee J."/>
            <person name="Lipzen A."/>
            <person name="Pangilinan J."/>
            <person name="LaButti K."/>
            <person name="Hainaut M."/>
            <person name="Henrissat B."/>
            <person name="Grigoriev I.V."/>
            <person name="Spatafora J.W."/>
            <person name="Aime M.C."/>
        </authorList>
    </citation>
    <scope>NUCLEOTIDE SEQUENCE [LARGE SCALE GENOMIC DNA]</scope>
    <source>
        <strain evidence="5 6">MCA 3882</strain>
    </source>
</reference>
<dbReference type="Gene3D" id="2.130.10.10">
    <property type="entry name" value="YVTN repeat-like/Quinoprotein amine dehydrogenase"/>
    <property type="match status" value="1"/>
</dbReference>
<evidence type="ECO:0000313" key="6">
    <source>
        <dbReference type="Proteomes" id="UP000245771"/>
    </source>
</evidence>
<dbReference type="InterPro" id="IPR015943">
    <property type="entry name" value="WD40/YVTN_repeat-like_dom_sf"/>
</dbReference>
<dbReference type="STRING" id="1280837.A0A316VKW0"/>
<dbReference type="Proteomes" id="UP000245771">
    <property type="component" value="Unassembled WGS sequence"/>
</dbReference>
<dbReference type="SUPFAM" id="SSF50978">
    <property type="entry name" value="WD40 repeat-like"/>
    <property type="match status" value="1"/>
</dbReference>
<dbReference type="Pfam" id="PF00400">
    <property type="entry name" value="WD40"/>
    <property type="match status" value="1"/>
</dbReference>
<name>A0A316VKW0_9BASI</name>
<dbReference type="InterPro" id="IPR036322">
    <property type="entry name" value="WD40_repeat_dom_sf"/>
</dbReference>
<keyword evidence="2" id="KW-0677">Repeat</keyword>
<gene>
    <name evidence="5" type="ORF">FA14DRAFT_159238</name>
</gene>
<dbReference type="OrthoDB" id="7668193at2759"/>
<dbReference type="FunCoup" id="A0A316VKW0">
    <property type="interactions" value="156"/>
</dbReference>
<dbReference type="SMART" id="SM00320">
    <property type="entry name" value="WD40"/>
    <property type="match status" value="4"/>
</dbReference>
<evidence type="ECO:0000256" key="4">
    <source>
        <dbReference type="ARBA" id="ARBA00040563"/>
    </source>
</evidence>
<sequence>MGSRSDAPLWILRHHSPSPIHALRLVQLKHHDEGKSAAFILAGDSQGRVSFSSLNDVRPRYFWKAHEKGVLGVDIIELDGKLAILSQGRDNKLHAHQIQLSNITSLAVLPSRIQDDLTVPDLIWSLDVNALNYCPMSVLHTPQSRQTGPLVAIPHTLDSGFIDVIQLSPEERIARAVGQADIQSNGSRAQRAPMCMSMQLLGPKSGEEGLRIIAGYEDGYMRSWSLRQDGSSDLEWESRKHNESIMSSACSQDRAFAVSVGADDIIALYTLYQKYQRAKITKSRAMGHASVAIRKDGKLIAVGGWDGNVRLFDNDLQHSASLRYHKDTVQAVAFAETSSIEMKATRKEEDDIDNVDDEDDDEINTNGVLGSKTNIDNLLITGGKEGRICIWST</sequence>
<evidence type="ECO:0000256" key="1">
    <source>
        <dbReference type="ARBA" id="ARBA00022574"/>
    </source>
</evidence>
<dbReference type="RefSeq" id="XP_025357295.1">
    <property type="nucleotide sequence ID" value="XM_025498118.1"/>
</dbReference>
<evidence type="ECO:0000256" key="2">
    <source>
        <dbReference type="ARBA" id="ARBA00022737"/>
    </source>
</evidence>
<dbReference type="AlphaFoldDB" id="A0A316VKW0"/>
<dbReference type="InParanoid" id="A0A316VKW0"/>
<keyword evidence="6" id="KW-1185">Reference proteome</keyword>
<dbReference type="EMBL" id="KZ819602">
    <property type="protein sequence ID" value="PWN36993.1"/>
    <property type="molecule type" value="Genomic_DNA"/>
</dbReference>
<comment type="similarity">
    <text evidence="3">Belongs to the WD repeat ASA1 family.</text>
</comment>
<protein>
    <recommendedName>
        <fullName evidence="4">ASTRA-associated protein 1</fullName>
    </recommendedName>
</protein>